<evidence type="ECO:0000256" key="1">
    <source>
        <dbReference type="ARBA" id="ARBA00022786"/>
    </source>
</evidence>
<dbReference type="SUPFAM" id="SSF54495">
    <property type="entry name" value="UBC-like"/>
    <property type="match status" value="1"/>
</dbReference>
<gene>
    <name evidence="4" type="ORF">ALECFALPRED_007564</name>
</gene>
<sequence length="293" mass="31886">MALPTFNTKSPTIKRILKEATELSSQPDPTLHAAPLESNLFEWHFTLQGPPSTPYSEGAYHGRIILPPTYPLRPPSFRFLTPSGRFEVNREICLSISGHHEETWQPAWGIRTALWALRAFMEGDAKGQVGGMEMPEKERRRLAGESKAWRCQGCGGRSNEDILREEGGEAGEGKKNEHVVPEELKFGFGDQMAAAERNDVTKHKGMQVVSTPSPNHSPASASAASPPPPSSSPPEAIHPTRTEPVPSTSHAPPTLPTSTTRRTQSDGVPAWVDKAITGLVAALAVMIIKKILL</sequence>
<dbReference type="PANTHER" id="PTHR24067">
    <property type="entry name" value="UBIQUITIN-CONJUGATING ENZYME E2"/>
    <property type="match status" value="1"/>
</dbReference>
<name>A0A8H3IYA9_9LECA</name>
<evidence type="ECO:0000256" key="2">
    <source>
        <dbReference type="SAM" id="MobiDB-lite"/>
    </source>
</evidence>
<dbReference type="InterPro" id="IPR016135">
    <property type="entry name" value="UBQ-conjugating_enzyme/RWD"/>
</dbReference>
<dbReference type="Proteomes" id="UP000664203">
    <property type="component" value="Unassembled WGS sequence"/>
</dbReference>
<feature type="compositionally biased region" description="Low complexity" evidence="2">
    <location>
        <begin position="210"/>
        <end position="224"/>
    </location>
</feature>
<accession>A0A8H3IYA9</accession>
<keyword evidence="5" id="KW-1185">Reference proteome</keyword>
<evidence type="ECO:0000259" key="3">
    <source>
        <dbReference type="PROSITE" id="PS50127"/>
    </source>
</evidence>
<dbReference type="PROSITE" id="PS50127">
    <property type="entry name" value="UBC_2"/>
    <property type="match status" value="1"/>
</dbReference>
<dbReference type="EMBL" id="CAJPDR010000502">
    <property type="protein sequence ID" value="CAF9938168.1"/>
    <property type="molecule type" value="Genomic_DNA"/>
</dbReference>
<dbReference type="Pfam" id="PF00179">
    <property type="entry name" value="UQ_con"/>
    <property type="match status" value="1"/>
</dbReference>
<feature type="region of interest" description="Disordered" evidence="2">
    <location>
        <begin position="207"/>
        <end position="266"/>
    </location>
</feature>
<organism evidence="4 5">
    <name type="scientific">Alectoria fallacina</name>
    <dbReference type="NCBI Taxonomy" id="1903189"/>
    <lineage>
        <taxon>Eukaryota</taxon>
        <taxon>Fungi</taxon>
        <taxon>Dikarya</taxon>
        <taxon>Ascomycota</taxon>
        <taxon>Pezizomycotina</taxon>
        <taxon>Lecanoromycetes</taxon>
        <taxon>OSLEUM clade</taxon>
        <taxon>Lecanoromycetidae</taxon>
        <taxon>Lecanorales</taxon>
        <taxon>Lecanorineae</taxon>
        <taxon>Parmeliaceae</taxon>
        <taxon>Alectoria</taxon>
    </lineage>
</organism>
<dbReference type="CDD" id="cd23799">
    <property type="entry name" value="UBCc_UBE2J"/>
    <property type="match status" value="1"/>
</dbReference>
<dbReference type="OrthoDB" id="1158011at2759"/>
<dbReference type="SMART" id="SM00212">
    <property type="entry name" value="UBCc"/>
    <property type="match status" value="1"/>
</dbReference>
<dbReference type="Gene3D" id="3.10.110.10">
    <property type="entry name" value="Ubiquitin Conjugating Enzyme"/>
    <property type="match status" value="1"/>
</dbReference>
<dbReference type="AlphaFoldDB" id="A0A8H3IYA9"/>
<protein>
    <recommendedName>
        <fullName evidence="3">UBC core domain-containing protein</fullName>
    </recommendedName>
</protein>
<evidence type="ECO:0000313" key="4">
    <source>
        <dbReference type="EMBL" id="CAF9938168.1"/>
    </source>
</evidence>
<evidence type="ECO:0000313" key="5">
    <source>
        <dbReference type="Proteomes" id="UP000664203"/>
    </source>
</evidence>
<keyword evidence="1" id="KW-0833">Ubl conjugation pathway</keyword>
<dbReference type="FunFam" id="3.10.110.10:FF:000093">
    <property type="entry name" value="Ubiquitin conjugating enzyme (UbcF), putative"/>
    <property type="match status" value="1"/>
</dbReference>
<proteinExistence type="predicted"/>
<comment type="caution">
    <text evidence="4">The sequence shown here is derived from an EMBL/GenBank/DDBJ whole genome shotgun (WGS) entry which is preliminary data.</text>
</comment>
<feature type="domain" description="UBC core" evidence="3">
    <location>
        <begin position="11"/>
        <end position="160"/>
    </location>
</feature>
<dbReference type="InterPro" id="IPR000608">
    <property type="entry name" value="UBC"/>
</dbReference>
<reference evidence="4" key="1">
    <citation type="submission" date="2021-03" db="EMBL/GenBank/DDBJ databases">
        <authorList>
            <person name="Tagirdzhanova G."/>
        </authorList>
    </citation>
    <scope>NUCLEOTIDE SEQUENCE</scope>
</reference>
<dbReference type="InterPro" id="IPR050113">
    <property type="entry name" value="Ub_conjugating_enzyme"/>
</dbReference>